<comment type="caution">
    <text evidence="1">The sequence shown here is derived from an EMBL/GenBank/DDBJ whole genome shotgun (WGS) entry which is preliminary data.</text>
</comment>
<evidence type="ECO:0000313" key="2">
    <source>
        <dbReference type="Proteomes" id="UP000561045"/>
    </source>
</evidence>
<keyword evidence="2" id="KW-1185">Reference proteome</keyword>
<protein>
    <submittedName>
        <fullName evidence="1">Uncharacterized protein</fullName>
    </submittedName>
</protein>
<dbReference type="Proteomes" id="UP000561045">
    <property type="component" value="Unassembled WGS sequence"/>
</dbReference>
<proteinExistence type="predicted"/>
<dbReference type="EMBL" id="JACIET010000002">
    <property type="protein sequence ID" value="MBB4014084.1"/>
    <property type="molecule type" value="Genomic_DNA"/>
</dbReference>
<gene>
    <name evidence="1" type="ORF">GGR36_003430</name>
</gene>
<reference evidence="1 2" key="1">
    <citation type="submission" date="2020-08" db="EMBL/GenBank/DDBJ databases">
        <title>Genomic Encyclopedia of Type Strains, Phase IV (KMG-IV): sequencing the most valuable type-strain genomes for metagenomic binning, comparative biology and taxonomic classification.</title>
        <authorList>
            <person name="Goeker M."/>
        </authorList>
    </citation>
    <scope>NUCLEOTIDE SEQUENCE [LARGE SCALE GENOMIC DNA]</scope>
    <source>
        <strain evidence="1 2">DSM 106739</strain>
    </source>
</reference>
<name>A0A840BND3_9RHOO</name>
<accession>A0A840BND3</accession>
<sequence>MMMLALTVPLVILAAWPKHDDIAEFLEKLDKEQRAQ</sequence>
<dbReference type="AlphaFoldDB" id="A0A840BND3"/>
<evidence type="ECO:0000313" key="1">
    <source>
        <dbReference type="EMBL" id="MBB4014084.1"/>
    </source>
</evidence>
<organism evidence="1 2">
    <name type="scientific">Niveibacterium umoris</name>
    <dbReference type="NCBI Taxonomy" id="1193620"/>
    <lineage>
        <taxon>Bacteria</taxon>
        <taxon>Pseudomonadati</taxon>
        <taxon>Pseudomonadota</taxon>
        <taxon>Betaproteobacteria</taxon>
        <taxon>Rhodocyclales</taxon>
        <taxon>Rhodocyclaceae</taxon>
        <taxon>Niveibacterium</taxon>
    </lineage>
</organism>